<protein>
    <submittedName>
        <fullName evidence="7">Heparinase II/III-like protein</fullName>
    </submittedName>
</protein>
<keyword evidence="8" id="KW-1185">Reference proteome</keyword>
<keyword evidence="4" id="KW-0456">Lyase</keyword>
<evidence type="ECO:0000256" key="1">
    <source>
        <dbReference type="ARBA" id="ARBA00004418"/>
    </source>
</evidence>
<comment type="subcellular location">
    <subcellularLocation>
        <location evidence="1">Periplasm</location>
    </subcellularLocation>
</comment>
<evidence type="ECO:0000256" key="3">
    <source>
        <dbReference type="ARBA" id="ARBA00022764"/>
    </source>
</evidence>
<reference evidence="8" key="1">
    <citation type="submission" date="2016-06" db="EMBL/GenBank/DDBJ databases">
        <authorList>
            <person name="Varghese N."/>
            <person name="Submissions Spin"/>
        </authorList>
    </citation>
    <scope>NUCLEOTIDE SEQUENCE [LARGE SCALE GENOMIC DNA]</scope>
    <source>
        <strain evidence="8">DSM 45431</strain>
    </source>
</reference>
<dbReference type="SUPFAM" id="SSF48230">
    <property type="entry name" value="Chondroitin AC/alginate lyase"/>
    <property type="match status" value="1"/>
</dbReference>
<sequence>MTTLVEKARHVDELRMRHISPEALAAAVDVPDLRARLSTRTGVTPVRDPLRWAAHLRGTPRAAEVLAAADALLDQPFDFTDPAHGRSGLYGFHYLYWTNPLVQAYALTGERRYAERFGAIVDDWYAVRDQVRGEWPGLDVVWYTLGVACRSQVLLGALHTLGHELSEKTRHRLVATLLGGARWLAEEHDAFRHGNWQLAGCAVLTEIAGYLPEFTEASAWSAVAGERLHEHLMLDVYADGGHYERSPSYHLMCLAGLQNAALRDESLRAHPRLRAMHDWLLAMATPGGVVPPFNDSHVPHVAEPLLRGWHLYGDPAYLAVARAHLPAERIAEILAWLELRELPAESPEAAPARSVLLPQSKFAVLRVGGHYGVVNCGPYIEHELESHSHHAALDLVLWGHGAALAWEPGGPESYDDPQYQGWYRATRAHNTIQPGDGDVGEDHDARVDAHVRLPECDMLVAEHTGWGAPHRRCVLLLRDDPTYWVISDDYQDGPYDWRLGALQPWSGDPATGLHGGIGPALLVLPVDLPQAVRTDSGPTRIPDAEGASSPATLYGLTLRYPAGRARHVLVPYAATRPTVSLSEAGPVLRIAHAGGVDVIGDGSVVRLGDGRLRAAASWAGNPIEHAGRTLVRGRADAVGLTVDADRWTVTAEVAARTVLWIAAAGATRLDGVRISPTRVDGGSRVTLPAAGRWRVQIDSEGER</sequence>
<dbReference type="Pfam" id="PF16889">
    <property type="entry name" value="Hepar_II_III_N"/>
    <property type="match status" value="1"/>
</dbReference>
<feature type="domain" description="Heparinase II/III-like C-terminal" evidence="5">
    <location>
        <begin position="351"/>
        <end position="489"/>
    </location>
</feature>
<dbReference type="AlphaFoldDB" id="A0A1C6SBC0"/>
<evidence type="ECO:0000259" key="6">
    <source>
        <dbReference type="Pfam" id="PF16889"/>
    </source>
</evidence>
<dbReference type="PANTHER" id="PTHR39210:SF1">
    <property type="entry name" value="HEPARIN-SULFATE LYASE"/>
    <property type="match status" value="1"/>
</dbReference>
<dbReference type="OrthoDB" id="9787373at2"/>
<evidence type="ECO:0000313" key="8">
    <source>
        <dbReference type="Proteomes" id="UP000199413"/>
    </source>
</evidence>
<dbReference type="EMBL" id="FMHV01000002">
    <property type="protein sequence ID" value="SCL26631.1"/>
    <property type="molecule type" value="Genomic_DNA"/>
</dbReference>
<name>A0A1C6SBC0_9ACTN</name>
<evidence type="ECO:0000256" key="4">
    <source>
        <dbReference type="ARBA" id="ARBA00023239"/>
    </source>
</evidence>
<dbReference type="InterPro" id="IPR008929">
    <property type="entry name" value="Chondroitin_lyas"/>
</dbReference>
<evidence type="ECO:0000259" key="5">
    <source>
        <dbReference type="Pfam" id="PF07940"/>
    </source>
</evidence>
<feature type="domain" description="Heparin-sulfate lyase N-terminal" evidence="6">
    <location>
        <begin position="93"/>
        <end position="298"/>
    </location>
</feature>
<keyword evidence="3" id="KW-0574">Periplasm</keyword>
<accession>A0A1C6SBC0</accession>
<dbReference type="Gene3D" id="2.70.98.70">
    <property type="match status" value="1"/>
</dbReference>
<dbReference type="PANTHER" id="PTHR39210">
    <property type="entry name" value="HEPARIN-SULFATE LYASE"/>
    <property type="match status" value="1"/>
</dbReference>
<dbReference type="Proteomes" id="UP000199413">
    <property type="component" value="Unassembled WGS sequence"/>
</dbReference>
<evidence type="ECO:0000313" key="7">
    <source>
        <dbReference type="EMBL" id="SCL26631.1"/>
    </source>
</evidence>
<keyword evidence="2" id="KW-0732">Signal</keyword>
<dbReference type="RefSeq" id="WP_091342116.1">
    <property type="nucleotide sequence ID" value="NZ_FMHV01000002.1"/>
</dbReference>
<proteinExistence type="predicted"/>
<dbReference type="InterPro" id="IPR031680">
    <property type="entry name" value="Hepar_II_III_N"/>
</dbReference>
<dbReference type="Gene3D" id="1.50.10.100">
    <property type="entry name" value="Chondroitin AC/alginate lyase"/>
    <property type="match status" value="1"/>
</dbReference>
<evidence type="ECO:0000256" key="2">
    <source>
        <dbReference type="ARBA" id="ARBA00022729"/>
    </source>
</evidence>
<dbReference type="InterPro" id="IPR012480">
    <property type="entry name" value="Hepar_II_III_C"/>
</dbReference>
<dbReference type="Pfam" id="PF07940">
    <property type="entry name" value="Hepar_II_III_C"/>
    <property type="match status" value="1"/>
</dbReference>
<dbReference type="STRING" id="568872.GA0070624_3344"/>
<dbReference type="GO" id="GO:0016829">
    <property type="term" value="F:lyase activity"/>
    <property type="evidence" value="ECO:0007669"/>
    <property type="project" value="UniProtKB-KW"/>
</dbReference>
<dbReference type="GO" id="GO:0042597">
    <property type="term" value="C:periplasmic space"/>
    <property type="evidence" value="ECO:0007669"/>
    <property type="project" value="UniProtKB-SubCell"/>
</dbReference>
<organism evidence="7 8">
    <name type="scientific">Micromonospora rhizosphaerae</name>
    <dbReference type="NCBI Taxonomy" id="568872"/>
    <lineage>
        <taxon>Bacteria</taxon>
        <taxon>Bacillati</taxon>
        <taxon>Actinomycetota</taxon>
        <taxon>Actinomycetes</taxon>
        <taxon>Micromonosporales</taxon>
        <taxon>Micromonosporaceae</taxon>
        <taxon>Micromonospora</taxon>
    </lineage>
</organism>
<gene>
    <name evidence="7" type="ORF">GA0070624_3344</name>
</gene>